<reference evidence="2" key="2">
    <citation type="submission" date="2020-09" db="EMBL/GenBank/DDBJ databases">
        <authorList>
            <person name="Sun Q."/>
            <person name="Ohkuma M."/>
        </authorList>
    </citation>
    <scope>NUCLEOTIDE SEQUENCE</scope>
    <source>
        <strain evidence="2">JCM 18487</strain>
    </source>
</reference>
<gene>
    <name evidence="2" type="ORF">GCM10010885_04380</name>
</gene>
<dbReference type="Pfam" id="PF01261">
    <property type="entry name" value="AP_endonuc_2"/>
    <property type="match status" value="1"/>
</dbReference>
<accession>A0A917K2R9</accession>
<protein>
    <submittedName>
        <fullName evidence="2">Sugar phosphate isomerase</fullName>
    </submittedName>
</protein>
<sequence>MPRQERLPRPIGKGGSWVKPCLNPSLVRTRDLEAYLDIAAQAGYTAVEADVGAVVALVRAQGMRAVRKLFRDRGIELGSFGLPVDVHAEEAVFRAGLERLPEAAAVAAELGARSACTWLWPSVDELPVPYASRLAVRFRRCAEVLAACGLRLGLEFVGPHHLRGRAYPFVYTMADTLAYIDGIGAPNIGLLLDSYHWYTTEATAEDIRRIPVHRIAHVHVNDTDRPPAEAVDNERLLPGEGRIPLAAFFTALADIGYAGPVSIEVLRKEPFAEPDLEVARRALAGLRRVLAAV</sequence>
<proteinExistence type="predicted"/>
<evidence type="ECO:0000259" key="1">
    <source>
        <dbReference type="Pfam" id="PF01261"/>
    </source>
</evidence>
<dbReference type="InterPro" id="IPR013022">
    <property type="entry name" value="Xyl_isomerase-like_TIM-brl"/>
</dbReference>
<comment type="caution">
    <text evidence="2">The sequence shown here is derived from an EMBL/GenBank/DDBJ whole genome shotgun (WGS) entry which is preliminary data.</text>
</comment>
<keyword evidence="3" id="KW-1185">Reference proteome</keyword>
<dbReference type="Proteomes" id="UP000637695">
    <property type="component" value="Unassembled WGS sequence"/>
</dbReference>
<dbReference type="AlphaFoldDB" id="A0A917K2R9"/>
<evidence type="ECO:0000313" key="3">
    <source>
        <dbReference type="Proteomes" id="UP000637695"/>
    </source>
</evidence>
<dbReference type="PANTHER" id="PTHR12110">
    <property type="entry name" value="HYDROXYPYRUVATE ISOMERASE"/>
    <property type="match status" value="1"/>
</dbReference>
<evidence type="ECO:0000313" key="2">
    <source>
        <dbReference type="EMBL" id="GGI97842.1"/>
    </source>
</evidence>
<organism evidence="2 3">
    <name type="scientific">Alicyclobacillus cellulosilyticus</name>
    <dbReference type="NCBI Taxonomy" id="1003997"/>
    <lineage>
        <taxon>Bacteria</taxon>
        <taxon>Bacillati</taxon>
        <taxon>Bacillota</taxon>
        <taxon>Bacilli</taxon>
        <taxon>Bacillales</taxon>
        <taxon>Alicyclobacillaceae</taxon>
        <taxon>Alicyclobacillus</taxon>
    </lineage>
</organism>
<dbReference type="GO" id="GO:0016853">
    <property type="term" value="F:isomerase activity"/>
    <property type="evidence" value="ECO:0007669"/>
    <property type="project" value="UniProtKB-KW"/>
</dbReference>
<keyword evidence="2" id="KW-0413">Isomerase</keyword>
<feature type="domain" description="Xylose isomerase-like TIM barrel" evidence="1">
    <location>
        <begin position="36"/>
        <end position="287"/>
    </location>
</feature>
<dbReference type="InterPro" id="IPR036237">
    <property type="entry name" value="Xyl_isomerase-like_sf"/>
</dbReference>
<name>A0A917K2R9_9BACL</name>
<reference evidence="2" key="1">
    <citation type="journal article" date="2014" name="Int. J. Syst. Evol. Microbiol.">
        <title>Complete genome sequence of Corynebacterium casei LMG S-19264T (=DSM 44701T), isolated from a smear-ripened cheese.</title>
        <authorList>
            <consortium name="US DOE Joint Genome Institute (JGI-PGF)"/>
            <person name="Walter F."/>
            <person name="Albersmeier A."/>
            <person name="Kalinowski J."/>
            <person name="Ruckert C."/>
        </authorList>
    </citation>
    <scope>NUCLEOTIDE SEQUENCE</scope>
    <source>
        <strain evidence="2">JCM 18487</strain>
    </source>
</reference>
<dbReference type="Gene3D" id="3.20.20.150">
    <property type="entry name" value="Divalent-metal-dependent TIM barrel enzymes"/>
    <property type="match status" value="1"/>
</dbReference>
<dbReference type="SUPFAM" id="SSF51658">
    <property type="entry name" value="Xylose isomerase-like"/>
    <property type="match status" value="1"/>
</dbReference>
<dbReference type="InterPro" id="IPR050312">
    <property type="entry name" value="IolE/XylAMocC-like"/>
</dbReference>
<dbReference type="EMBL" id="BMOY01000004">
    <property type="protein sequence ID" value="GGI97842.1"/>
    <property type="molecule type" value="Genomic_DNA"/>
</dbReference>